<feature type="compositionally biased region" description="Basic and acidic residues" evidence="6">
    <location>
        <begin position="27"/>
        <end position="43"/>
    </location>
</feature>
<dbReference type="InterPro" id="IPR053924">
    <property type="entry name" value="RecX_HTH_2nd"/>
</dbReference>
<feature type="region of interest" description="Disordered" evidence="6">
    <location>
        <begin position="27"/>
        <end position="52"/>
    </location>
</feature>
<dbReference type="GO" id="GO:0006282">
    <property type="term" value="P:regulation of DNA repair"/>
    <property type="evidence" value="ECO:0007669"/>
    <property type="project" value="UniProtKB-UniRule"/>
</dbReference>
<evidence type="ECO:0000313" key="10">
    <source>
        <dbReference type="Proteomes" id="UP001150830"/>
    </source>
</evidence>
<dbReference type="Pfam" id="PF21981">
    <property type="entry name" value="RecX_HTH3"/>
    <property type="match status" value="1"/>
</dbReference>
<comment type="subcellular location">
    <subcellularLocation>
        <location evidence="1 5">Cytoplasm</location>
    </subcellularLocation>
</comment>
<name>A0A9X3IS74_9GAMM</name>
<evidence type="ECO:0000256" key="1">
    <source>
        <dbReference type="ARBA" id="ARBA00004496"/>
    </source>
</evidence>
<dbReference type="InterPro" id="IPR003783">
    <property type="entry name" value="Regulatory_RecX"/>
</dbReference>
<comment type="function">
    <text evidence="5">Modulates RecA activity.</text>
</comment>
<evidence type="ECO:0000256" key="6">
    <source>
        <dbReference type="SAM" id="MobiDB-lite"/>
    </source>
</evidence>
<dbReference type="PANTHER" id="PTHR33602:SF1">
    <property type="entry name" value="REGULATORY PROTEIN RECX FAMILY PROTEIN"/>
    <property type="match status" value="1"/>
</dbReference>
<evidence type="ECO:0000256" key="3">
    <source>
        <dbReference type="ARBA" id="ARBA00018111"/>
    </source>
</evidence>
<dbReference type="AlphaFoldDB" id="A0A9X3IS74"/>
<accession>A0A9X3IS74</accession>
<feature type="domain" description="RecX second three-helical" evidence="7">
    <location>
        <begin position="90"/>
        <end position="130"/>
    </location>
</feature>
<dbReference type="PANTHER" id="PTHR33602">
    <property type="entry name" value="REGULATORY PROTEIN RECX FAMILY PROTEIN"/>
    <property type="match status" value="1"/>
</dbReference>
<evidence type="ECO:0000256" key="4">
    <source>
        <dbReference type="ARBA" id="ARBA00022490"/>
    </source>
</evidence>
<proteinExistence type="inferred from homology"/>
<evidence type="ECO:0000256" key="2">
    <source>
        <dbReference type="ARBA" id="ARBA00009695"/>
    </source>
</evidence>
<protein>
    <recommendedName>
        <fullName evidence="3 5">Regulatory protein RecX</fullName>
    </recommendedName>
</protein>
<dbReference type="HAMAP" id="MF_01114">
    <property type="entry name" value="RecX"/>
    <property type="match status" value="1"/>
</dbReference>
<dbReference type="InterPro" id="IPR036388">
    <property type="entry name" value="WH-like_DNA-bd_sf"/>
</dbReference>
<evidence type="ECO:0000256" key="5">
    <source>
        <dbReference type="HAMAP-Rule" id="MF_01114"/>
    </source>
</evidence>
<keyword evidence="4 5" id="KW-0963">Cytoplasm</keyword>
<dbReference type="EMBL" id="JAPNOA010000027">
    <property type="protein sequence ID" value="MCY0965586.1"/>
    <property type="molecule type" value="Genomic_DNA"/>
</dbReference>
<organism evidence="9 10">
    <name type="scientific">Parathalassolituus penaei</name>
    <dbReference type="NCBI Taxonomy" id="2997323"/>
    <lineage>
        <taxon>Bacteria</taxon>
        <taxon>Pseudomonadati</taxon>
        <taxon>Pseudomonadota</taxon>
        <taxon>Gammaproteobacteria</taxon>
        <taxon>Oceanospirillales</taxon>
        <taxon>Oceanospirillaceae</taxon>
        <taxon>Parathalassolituus</taxon>
    </lineage>
</organism>
<dbReference type="Pfam" id="PF02631">
    <property type="entry name" value="RecX_HTH2"/>
    <property type="match status" value="1"/>
</dbReference>
<dbReference type="Proteomes" id="UP001150830">
    <property type="component" value="Unassembled WGS sequence"/>
</dbReference>
<dbReference type="InterPro" id="IPR053925">
    <property type="entry name" value="RecX_HTH_3rd"/>
</dbReference>
<dbReference type="GO" id="GO:0005737">
    <property type="term" value="C:cytoplasm"/>
    <property type="evidence" value="ECO:0007669"/>
    <property type="project" value="UniProtKB-SubCell"/>
</dbReference>
<evidence type="ECO:0000313" key="9">
    <source>
        <dbReference type="EMBL" id="MCY0965586.1"/>
    </source>
</evidence>
<feature type="domain" description="RecX third three-helical" evidence="8">
    <location>
        <begin position="136"/>
        <end position="184"/>
    </location>
</feature>
<gene>
    <name evidence="5" type="primary">recX</name>
    <name evidence="9" type="ORF">OUO13_10330</name>
</gene>
<reference evidence="9" key="1">
    <citation type="submission" date="2022-11" db="EMBL/GenBank/DDBJ databases">
        <title>Parathalassolutuus dongxingensis gen. nov., sp. nov., a novel member of family Oceanospirillaceae isolated from a coastal shrimp pond in Guangxi, China.</title>
        <authorList>
            <person name="Chen H."/>
        </authorList>
    </citation>
    <scope>NUCLEOTIDE SEQUENCE</scope>
    <source>
        <strain evidence="9">G-43</strain>
    </source>
</reference>
<evidence type="ECO:0000259" key="7">
    <source>
        <dbReference type="Pfam" id="PF02631"/>
    </source>
</evidence>
<comment type="similarity">
    <text evidence="2 5">Belongs to the RecX family.</text>
</comment>
<sequence>MKKTSKPDRSLRTQALDLLSRRDYSRRELSRKLARPKPGEQHGDLTGADHLLSDDPLLDDHEVLVEDAAATAEVERESLLDEFEERGWLSDQRFSAAFVRSRAGRGLGPLRLTQELRQKGVSADEIRQALDECEFDWFELALQTAQRKYRPDSADRKDPRKQKAALTRFLMYRGFDSEQIRYALEAVTAGADDDEF</sequence>
<keyword evidence="10" id="KW-1185">Reference proteome</keyword>
<comment type="caution">
    <text evidence="9">The sequence shown here is derived from an EMBL/GenBank/DDBJ whole genome shotgun (WGS) entry which is preliminary data.</text>
</comment>
<dbReference type="Gene3D" id="1.10.10.10">
    <property type="entry name" value="Winged helix-like DNA-binding domain superfamily/Winged helix DNA-binding domain"/>
    <property type="match status" value="3"/>
</dbReference>
<evidence type="ECO:0000259" key="8">
    <source>
        <dbReference type="Pfam" id="PF21981"/>
    </source>
</evidence>
<dbReference type="RefSeq" id="WP_283173798.1">
    <property type="nucleotide sequence ID" value="NZ_JAPNOA010000027.1"/>
</dbReference>